<feature type="compositionally biased region" description="Polar residues" evidence="1">
    <location>
        <begin position="747"/>
        <end position="760"/>
    </location>
</feature>
<feature type="region of interest" description="Disordered" evidence="1">
    <location>
        <begin position="20"/>
        <end position="134"/>
    </location>
</feature>
<feature type="region of interest" description="Disordered" evidence="1">
    <location>
        <begin position="858"/>
        <end position="879"/>
    </location>
</feature>
<feature type="region of interest" description="Disordered" evidence="1">
    <location>
        <begin position="736"/>
        <end position="761"/>
    </location>
</feature>
<feature type="compositionally biased region" description="Low complexity" evidence="1">
    <location>
        <begin position="1044"/>
        <end position="1057"/>
    </location>
</feature>
<feature type="compositionally biased region" description="Polar residues" evidence="1">
    <location>
        <begin position="981"/>
        <end position="1015"/>
    </location>
</feature>
<feature type="region of interest" description="Disordered" evidence="1">
    <location>
        <begin position="1484"/>
        <end position="1510"/>
    </location>
</feature>
<keyword evidence="3" id="KW-1185">Reference proteome</keyword>
<evidence type="ECO:0000256" key="1">
    <source>
        <dbReference type="SAM" id="MobiDB-lite"/>
    </source>
</evidence>
<accession>A0A8J4F2Z3</accession>
<proteinExistence type="predicted"/>
<feature type="region of interest" description="Disordered" evidence="1">
    <location>
        <begin position="897"/>
        <end position="1123"/>
    </location>
</feature>
<feature type="compositionally biased region" description="Low complexity" evidence="1">
    <location>
        <begin position="627"/>
        <end position="648"/>
    </location>
</feature>
<feature type="compositionally biased region" description="Low complexity" evidence="1">
    <location>
        <begin position="334"/>
        <end position="361"/>
    </location>
</feature>
<feature type="compositionally biased region" description="Low complexity" evidence="1">
    <location>
        <begin position="1219"/>
        <end position="1233"/>
    </location>
</feature>
<name>A0A8J4F2Z3_9CHLO</name>
<feature type="region of interest" description="Disordered" evidence="1">
    <location>
        <begin position="1381"/>
        <end position="1430"/>
    </location>
</feature>
<comment type="caution">
    <text evidence="2">The sequence shown here is derived from an EMBL/GenBank/DDBJ whole genome shotgun (WGS) entry which is preliminary data.</text>
</comment>
<gene>
    <name evidence="2" type="ORF">Vafri_13117</name>
</gene>
<feature type="compositionally biased region" description="Low complexity" evidence="1">
    <location>
        <begin position="1390"/>
        <end position="1418"/>
    </location>
</feature>
<protein>
    <submittedName>
        <fullName evidence="2">Uncharacterized protein</fullName>
    </submittedName>
</protein>
<evidence type="ECO:0000313" key="3">
    <source>
        <dbReference type="Proteomes" id="UP000747399"/>
    </source>
</evidence>
<sequence>MIDSKAVRSPAGQKLINDLMLGDGDMDVGTAYDDVADAEEPITPASKQRSPRHGALPLRPSNGSQRRGSLLATRSVIESGKTLRATGEDREYAAGAPSDRPATAPASSSTILAPPQLPAARGQKDSRTSTVSPLLERHLVSRHTSAYLGVVTAVLHQVSSPAATGAPRDTQRRPGTVPRDVYHHSAIAPPKRHVLNAATSASAPVSSDGIYGDGGDGATAAAVAASRIAAPGSPTGPLRVFTNGGFHFHESPDVAGSSALYAPFGVVGGQSTRGGTGECYVPYLDRSYGSHAPLACTVDAVARRAEAHKALTRQRLLQKQLVQQMASGRKPGPNQQNAQQQEQNYQNQASQLQTPQQPQKKAQIVLLQPGPNEPYQLRMEGGVLPVALGLAWDTSPGVVVAAAAAAATTAAAIAARAEGLSAAASPYLRDSAPSLSFRDVSLSPGNRTSPASLFSLSAAIAPSPGSPQRRRGRGGSTLEWAQPQAGLGGSGRASPTGAPGSPHRFKLPRTPQTAAEAAVLAAEAEEVVRAHLPPAVRRGYNGHLAAQTVKDWETIAEPNRRMMQEIENATTLVRGSTSRVASAAAAAAGGGGNIDSRGRQSHSTGLTALGSASMKRHVGGQEVGGPDAATAGGDATAARSGTATSTTDPVDDGTPFGKHTSARARRRYIRYSLDVFPELGLPQRINSGQPGSVAAAKSNGPFSTAGVAAATAAATAAPSALAASASGWGPWAMPPTDSSGLFGLDTEPSTEQMDPYNQTEGDYGTPYGAARGPRYVLAAAARVPVPIHLHPLPTPPAAIAAVVAGGGAAGAAAAALPQWVDPLAAATSGSVRGGAASSELDSPLSGLHPSVSTGSALVLPTVGSGSQNSLHSSRGVSRTTSVTLGGLSARGVGLQGCPSVPPLGSPSASMVLDEPSGSLSGGGGGSDTALTSRNVSVARRHGVHHSGKQLQASVGGASAGVPDQATLYREQSGHSSAGGLASTSAQRVDDSQSMAHAASSSVSTLGRSSAPSQEASLLPRMHGAAAASLRPENSLGPSEPQEGSSPAASTAVSAAHSPGLQSTGSMRGMDLDLDLDLGPTNNRASAIQRRGLLPGSSAAGSRLSIPESYLPASTEEREQEDAYDVAAAEREAAEAADAHGREEGGWSFRESGFTSAGMSSNVVAAGAAEAIAAAVGTKAGADEVDWDAGPTPRLVTRPDGSRGGVPSTAVSPLPFHRPSSTASGTVGSASVGSFTPRSGGGGTSNTHMTMEPAAGRMAVASPLYDATVAATVAARVLNTSNNAAAATDYEADVDATAAAQGFDELSDGDGAAGFASSAEDFSREDVTLQRAVSVTAAPQGPVLTHGTGYRVVTSVAASLVSEDPREAARLAVQRDLEAQLERSSEHTAKLKAASRASKALARAGPQHSALLPANLPPLSMSQTPGTTGYSIVQPRASRVGLTPLDESQGGALSVLDAPVPAPAEMEAMASAARAALSPALPATMTSRLGGHQQPQTSSIPGAPQPQRRLTHHLQSEKEGRQLQQNTAGSLGPGSYMHIQATIERGRTAHMQDLWAT</sequence>
<feature type="compositionally biased region" description="Basic residues" evidence="1">
    <location>
        <begin position="938"/>
        <end position="947"/>
    </location>
</feature>
<dbReference type="Proteomes" id="UP000747399">
    <property type="component" value="Unassembled WGS sequence"/>
</dbReference>
<organism evidence="2 3">
    <name type="scientific">Volvox africanus</name>
    <dbReference type="NCBI Taxonomy" id="51714"/>
    <lineage>
        <taxon>Eukaryota</taxon>
        <taxon>Viridiplantae</taxon>
        <taxon>Chlorophyta</taxon>
        <taxon>core chlorophytes</taxon>
        <taxon>Chlorophyceae</taxon>
        <taxon>CS clade</taxon>
        <taxon>Chlamydomonadales</taxon>
        <taxon>Volvocaceae</taxon>
        <taxon>Volvox</taxon>
    </lineage>
</organism>
<evidence type="ECO:0000313" key="2">
    <source>
        <dbReference type="EMBL" id="GIL57905.1"/>
    </source>
</evidence>
<feature type="compositionally biased region" description="Polar residues" evidence="1">
    <location>
        <begin position="1419"/>
        <end position="1430"/>
    </location>
</feature>
<dbReference type="EMBL" id="BNCO01000029">
    <property type="protein sequence ID" value="GIL57905.1"/>
    <property type="molecule type" value="Genomic_DNA"/>
</dbReference>
<feature type="region of interest" description="Disordered" evidence="1">
    <location>
        <begin position="322"/>
        <end position="361"/>
    </location>
</feature>
<reference evidence="2" key="1">
    <citation type="journal article" date="2021" name="Proc. Natl. Acad. Sci. U.S.A.">
        <title>Three genomes in the algal genus Volvox reveal the fate of a haploid sex-determining region after a transition to homothallism.</title>
        <authorList>
            <person name="Yamamoto K."/>
            <person name="Hamaji T."/>
            <person name="Kawai-Toyooka H."/>
            <person name="Matsuzaki R."/>
            <person name="Takahashi F."/>
            <person name="Nishimura Y."/>
            <person name="Kawachi M."/>
            <person name="Noguchi H."/>
            <person name="Minakuchi Y."/>
            <person name="Umen J.G."/>
            <person name="Toyoda A."/>
            <person name="Nozaki H."/>
        </authorList>
    </citation>
    <scope>NUCLEOTIDE SEQUENCE</scope>
    <source>
        <strain evidence="2">NIES-3780</strain>
    </source>
</reference>
<feature type="region of interest" description="Disordered" evidence="1">
    <location>
        <begin position="1180"/>
        <end position="1246"/>
    </location>
</feature>
<feature type="region of interest" description="Disordered" evidence="1">
    <location>
        <begin position="458"/>
        <end position="512"/>
    </location>
</feature>
<feature type="region of interest" description="Disordered" evidence="1">
    <location>
        <begin position="616"/>
        <end position="661"/>
    </location>
</feature>